<evidence type="ECO:0000313" key="4">
    <source>
        <dbReference type="Proteomes" id="UP000176429"/>
    </source>
</evidence>
<dbReference type="Gene3D" id="3.60.15.10">
    <property type="entry name" value="Ribonuclease Z/Hydroxyacylglutathione hydrolase-like"/>
    <property type="match status" value="1"/>
</dbReference>
<keyword evidence="1" id="KW-0472">Membrane</keyword>
<dbReference type="PANTHER" id="PTHR30619:SF1">
    <property type="entry name" value="RECOMBINATION PROTEIN 2"/>
    <property type="match status" value="1"/>
</dbReference>
<comment type="caution">
    <text evidence="3">The sequence shown here is derived from an EMBL/GenBank/DDBJ whole genome shotgun (WGS) entry which is preliminary data.</text>
</comment>
<dbReference type="InterPro" id="IPR001279">
    <property type="entry name" value="Metallo-B-lactamas"/>
</dbReference>
<evidence type="ECO:0000313" key="3">
    <source>
        <dbReference type="EMBL" id="OHA39973.1"/>
    </source>
</evidence>
<dbReference type="PANTHER" id="PTHR30619">
    <property type="entry name" value="DNA INTERNALIZATION/COMPETENCE PROTEIN COMEC/REC2"/>
    <property type="match status" value="1"/>
</dbReference>
<dbReference type="SUPFAM" id="SSF56281">
    <property type="entry name" value="Metallo-hydrolase/oxidoreductase"/>
    <property type="match status" value="1"/>
</dbReference>
<feature type="domain" description="Metallo-beta-lactamase" evidence="2">
    <location>
        <begin position="41"/>
        <end position="242"/>
    </location>
</feature>
<dbReference type="AlphaFoldDB" id="A0A1G2NV97"/>
<reference evidence="3 4" key="1">
    <citation type="journal article" date="2016" name="Nat. Commun.">
        <title>Thousands of microbial genomes shed light on interconnected biogeochemical processes in an aquifer system.</title>
        <authorList>
            <person name="Anantharaman K."/>
            <person name="Brown C.T."/>
            <person name="Hug L.A."/>
            <person name="Sharon I."/>
            <person name="Castelle C.J."/>
            <person name="Probst A.J."/>
            <person name="Thomas B.C."/>
            <person name="Singh A."/>
            <person name="Wilkins M.J."/>
            <person name="Karaoz U."/>
            <person name="Brodie E.L."/>
            <person name="Williams K.H."/>
            <person name="Hubbard S.S."/>
            <person name="Banfield J.F."/>
        </authorList>
    </citation>
    <scope>NUCLEOTIDE SEQUENCE [LARGE SCALE GENOMIC DNA]</scope>
</reference>
<organism evidence="3 4">
    <name type="scientific">Candidatus Taylorbacteria bacterium RIFCSPLOWO2_02_FULL_46_40</name>
    <dbReference type="NCBI Taxonomy" id="1802329"/>
    <lineage>
        <taxon>Bacteria</taxon>
        <taxon>Candidatus Tayloriibacteriota</taxon>
    </lineage>
</organism>
<name>A0A1G2NV97_9BACT</name>
<dbReference type="InterPro" id="IPR052159">
    <property type="entry name" value="Competence_DNA_uptake"/>
</dbReference>
<evidence type="ECO:0000259" key="2">
    <source>
        <dbReference type="Pfam" id="PF00753"/>
    </source>
</evidence>
<dbReference type="Pfam" id="PF00753">
    <property type="entry name" value="Lactamase_B"/>
    <property type="match status" value="1"/>
</dbReference>
<dbReference type="InterPro" id="IPR036866">
    <property type="entry name" value="RibonucZ/Hydroxyglut_hydro"/>
</dbReference>
<dbReference type="InterPro" id="IPR035681">
    <property type="entry name" value="ComA-like_MBL"/>
</dbReference>
<dbReference type="Proteomes" id="UP000176429">
    <property type="component" value="Unassembled WGS sequence"/>
</dbReference>
<dbReference type="EMBL" id="MHSH01000058">
    <property type="protein sequence ID" value="OHA39973.1"/>
    <property type="molecule type" value="Genomic_DNA"/>
</dbReference>
<sequence>MTKQSRAHLWFILALAFSNLFIWYAVMAQERGGNLTVAFLDVGQGDSIFVETPNGVQAIIDGGPNSKMLNELGRFMSAFDRRVDVIFVTNPDKDHYAGFIDLLKTFEVASVVLSSTKSETETFARFSHEVENEDSKRSLAMRGQRFVLDPEWGVYLDILFPDRDVSGLSSNDGSIISRLSFGNVCFILTGDAPVAIEKYLVSLDERSLDCQVLKAGHHGSRTSTSPEFVSAVSPEYAVISSGAGNKYGHPHKETLETLEKFGVKILRTDEKGSVVFKTDGNSFLYK</sequence>
<protein>
    <recommendedName>
        <fullName evidence="2">Metallo-beta-lactamase domain-containing protein</fullName>
    </recommendedName>
</protein>
<proteinExistence type="predicted"/>
<feature type="transmembrane region" description="Helical" evidence="1">
    <location>
        <begin position="7"/>
        <end position="26"/>
    </location>
</feature>
<accession>A0A1G2NV97</accession>
<keyword evidence="1" id="KW-0812">Transmembrane</keyword>
<dbReference type="CDD" id="cd07731">
    <property type="entry name" value="ComA-like_MBL-fold"/>
    <property type="match status" value="1"/>
</dbReference>
<keyword evidence="1" id="KW-1133">Transmembrane helix</keyword>
<evidence type="ECO:0000256" key="1">
    <source>
        <dbReference type="SAM" id="Phobius"/>
    </source>
</evidence>
<gene>
    <name evidence="3" type="ORF">A3H68_03735</name>
</gene>